<protein>
    <submittedName>
        <fullName evidence="3">Siderophore-interacting protein</fullName>
    </submittedName>
</protein>
<dbReference type="PANTHER" id="PTHR30157:SF0">
    <property type="entry name" value="NADPH-DEPENDENT FERRIC-CHELATE REDUCTASE"/>
    <property type="match status" value="1"/>
</dbReference>
<dbReference type="Pfam" id="PF04954">
    <property type="entry name" value="SIP"/>
    <property type="match status" value="1"/>
</dbReference>
<dbReference type="EMBL" id="JAOCQJ010000007">
    <property type="protein sequence ID" value="MCT7318863.1"/>
    <property type="molecule type" value="Genomic_DNA"/>
</dbReference>
<dbReference type="InterPro" id="IPR007037">
    <property type="entry name" value="SIP_rossman_dom"/>
</dbReference>
<evidence type="ECO:0000256" key="1">
    <source>
        <dbReference type="ARBA" id="ARBA00035644"/>
    </source>
</evidence>
<organism evidence="3 4">
    <name type="scientific">Ralstonia mojiangensis</name>
    <dbReference type="NCBI Taxonomy" id="2953895"/>
    <lineage>
        <taxon>Bacteria</taxon>
        <taxon>Pseudomonadati</taxon>
        <taxon>Pseudomonadota</taxon>
        <taxon>Betaproteobacteria</taxon>
        <taxon>Burkholderiales</taxon>
        <taxon>Burkholderiaceae</taxon>
        <taxon>Ralstonia</taxon>
    </lineage>
</organism>
<evidence type="ECO:0000313" key="3">
    <source>
        <dbReference type="EMBL" id="MCT7318863.1"/>
    </source>
</evidence>
<dbReference type="GO" id="GO:0016491">
    <property type="term" value="F:oxidoreductase activity"/>
    <property type="evidence" value="ECO:0007669"/>
    <property type="project" value="InterPro"/>
</dbReference>
<proteinExistence type="inferred from homology"/>
<dbReference type="Pfam" id="PF08021">
    <property type="entry name" value="FAD_binding_9"/>
    <property type="match status" value="1"/>
</dbReference>
<sequence>MTITHAHPAQDKPVASRRAGLIERTITRLWMRPARIVGISRLSEKFRLFDFQGDALKGSAWSLGDKLQMKLDQGLAARTYTPIEWNQQAGATRFLAYCHGTGPGSVWAERAQVGDERQFFGPRASLDMSELKSPTVLFGDETSFGLALALQRTGKEGHFIFEVNDRDESASVLEEVGLRALLVPRHPDEAHLREVSEAILAFGQPSESNFVVTGKASSIQHVSRVLKTHGVEKSRLRAKVYWATGKTGLD</sequence>
<dbReference type="Proteomes" id="UP001164374">
    <property type="component" value="Unassembled WGS sequence"/>
</dbReference>
<gene>
    <name evidence="3" type="ORF">N5I87_22820</name>
</gene>
<dbReference type="InterPro" id="IPR017927">
    <property type="entry name" value="FAD-bd_FR_type"/>
</dbReference>
<dbReference type="Gene3D" id="2.40.30.10">
    <property type="entry name" value="Translation factors"/>
    <property type="match status" value="1"/>
</dbReference>
<dbReference type="PROSITE" id="PS51384">
    <property type="entry name" value="FAD_FR"/>
    <property type="match status" value="1"/>
</dbReference>
<dbReference type="InterPro" id="IPR039261">
    <property type="entry name" value="FNR_nucleotide-bd"/>
</dbReference>
<dbReference type="Gene3D" id="3.40.50.80">
    <property type="entry name" value="Nucleotide-binding domain of ferredoxin-NADP reductase (FNR) module"/>
    <property type="match status" value="1"/>
</dbReference>
<feature type="domain" description="FAD-binding FR-type" evidence="2">
    <location>
        <begin position="29"/>
        <end position="129"/>
    </location>
</feature>
<name>A0AAE3I9L3_9RALS</name>
<comment type="similarity">
    <text evidence="1">Belongs to the SIP oxidoreductase family.</text>
</comment>
<dbReference type="InterPro" id="IPR017938">
    <property type="entry name" value="Riboflavin_synthase-like_b-brl"/>
</dbReference>
<dbReference type="AlphaFoldDB" id="A0AAE3I9L3"/>
<dbReference type="InterPro" id="IPR013113">
    <property type="entry name" value="SIP_FAD-bd"/>
</dbReference>
<dbReference type="CDD" id="cd06193">
    <property type="entry name" value="siderophore_interacting"/>
    <property type="match status" value="1"/>
</dbReference>
<accession>A0AAE3I9L3</accession>
<reference evidence="3" key="1">
    <citation type="journal article" date="2023" name="Front. Microbiol.">
        <title>Ralstonia chuxiongensis sp. nov., Ralstonia mojiangensis sp. nov., and Ralstonia soli sp. nov., isolated from tobacco fields, are three novel species in the family Burkholderiaceae.</title>
        <authorList>
            <person name="Lu C.H."/>
            <person name="Zhang Y.Y."/>
            <person name="Jiang N."/>
            <person name="Chen W."/>
            <person name="Shao X."/>
            <person name="Zhao Z.M."/>
            <person name="Lu W.L."/>
            <person name="Hu X."/>
            <person name="Xi Y.X."/>
            <person name="Zou S.Y."/>
            <person name="Wei Q.J."/>
            <person name="Lin Z.L."/>
            <person name="Gong L."/>
            <person name="Gai X.T."/>
            <person name="Zhang L.Q."/>
            <person name="Li J.Y."/>
            <person name="Jin Y."/>
            <person name="Xia Z.Y."/>
        </authorList>
    </citation>
    <scope>NUCLEOTIDE SEQUENCE</scope>
    <source>
        <strain evidence="3">22TCCZM01-4</strain>
    </source>
</reference>
<evidence type="ECO:0000313" key="4">
    <source>
        <dbReference type="Proteomes" id="UP001164374"/>
    </source>
</evidence>
<comment type="caution">
    <text evidence="3">The sequence shown here is derived from an EMBL/GenBank/DDBJ whole genome shotgun (WGS) entry which is preliminary data.</text>
</comment>
<dbReference type="SUPFAM" id="SSF63380">
    <property type="entry name" value="Riboflavin synthase domain-like"/>
    <property type="match status" value="1"/>
</dbReference>
<reference evidence="3" key="2">
    <citation type="submission" date="2023-02" db="EMBL/GenBank/DDBJ databases">
        <authorList>
            <person name="Lu C.-H."/>
        </authorList>
    </citation>
    <scope>NUCLEOTIDE SEQUENCE</scope>
    <source>
        <strain evidence="3">22TCCZM01-4</strain>
    </source>
</reference>
<dbReference type="PANTHER" id="PTHR30157">
    <property type="entry name" value="FERRIC REDUCTASE, NADPH-DEPENDENT"/>
    <property type="match status" value="1"/>
</dbReference>
<dbReference type="RefSeq" id="WP_260774461.1">
    <property type="nucleotide sequence ID" value="NZ_JAOCQH010000011.1"/>
</dbReference>
<evidence type="ECO:0000259" key="2">
    <source>
        <dbReference type="PROSITE" id="PS51384"/>
    </source>
</evidence>
<dbReference type="InterPro" id="IPR039374">
    <property type="entry name" value="SIP_fam"/>
</dbReference>